<dbReference type="InterPro" id="IPR012340">
    <property type="entry name" value="NA-bd_OB-fold"/>
</dbReference>
<dbReference type="EMBL" id="JAPWTJ010000171">
    <property type="protein sequence ID" value="KAJ8981700.1"/>
    <property type="molecule type" value="Genomic_DNA"/>
</dbReference>
<evidence type="ECO:0000259" key="11">
    <source>
        <dbReference type="SMART" id="SM01280"/>
    </source>
</evidence>
<dbReference type="PANTHER" id="PTHR13454">
    <property type="entry name" value="PROTEIN MCM10 HOMOLOG"/>
    <property type="match status" value="1"/>
</dbReference>
<reference evidence="12" key="1">
    <citation type="journal article" date="2023" name="Insect Mol. Biol.">
        <title>Genome sequencing provides insights into the evolution of gene families encoding plant cell wall-degrading enzymes in longhorned beetles.</title>
        <authorList>
            <person name="Shin N.R."/>
            <person name="Okamura Y."/>
            <person name="Kirsch R."/>
            <person name="Pauchet Y."/>
        </authorList>
    </citation>
    <scope>NUCLEOTIDE SEQUENCE</scope>
    <source>
        <strain evidence="12">MMC_N1</strain>
    </source>
</reference>
<comment type="subcellular location">
    <subcellularLocation>
        <location evidence="1">Nucleus</location>
    </subcellularLocation>
</comment>
<sequence>MSHEDNLLDNLLSVATQELENLNKKENVLRETDIFKIENSLPLESKLDRIPSSSIIHNGDTDSSDDEGNRNYEDRKYSDYGREIKHLLEDQSSPFSPQCSQSDSSSWKKKGIFASALESRDKLLKKIIGHYAQGSNKDKDWVIAGVIVKKSAVKTSQKGSQFCIWTLSDLKDDIKTVALFLFSSAYKQLWKTSVGMVVGVLNPNVLDRKDNSKDEFPAKEEACLSVDNAQKVMICGQAKDFGTCKSIKKDGEKCTAIVNLSRCEFCIYHIKQEYQKCSKRSELQANFAGKGLLALRNKVLGKNEVFYAGKSYMAIPAKHNKKMELKDNNRLKSLTGKGVIVNSNHTTRNNNKNLTVKKQNASRLEVTHAQRLRDMELLKKIIKLKEKQKENCSNTVSSVVNSYNMKSDLIKEGIASNFNEKISDVTSEESRAIACDVILKLKSRNKNNRTQPTDIESADIFSSNINLHYDDLNLPSSSNIQFENNTVSLHNSANILTSKENTTAKSINSVGLQIPALSGGEMNSLIDLNLPITSKHIDKAKLNAIKVIKKIGPIKKADPNSIKGTIRKRHIEIEENSATEHVAKKTTSKHIDLLESRDDEEKEKYFSNMERKEQMEEKMTNTFKVPCKAVKCIKCKYTSFSASDICKTEKHPLKVFDAFKRFFKCGNCGNRVVSLDIVPIIMCKNCGSGKWERTGMMKEKISTAAHSLSIRGGEQKSVKNSMKSVANYYQEASYSWKKRHAAIYKRVKSLLPRRESERRAHPLSRHCDILQAVETRISMLNMTYIKYIESSLLCFIPGKVLDEMKAVLALVESDQTPPRTHQLLQELRDLSSMAMEHFDEHILPKIKEQIDRRTGRAFQYDGLMASCSKAPKIIYSQHVLSSELHKVKKQSKTHKHHISYLTQSTQKLCQKILEQEATLADIKKHLDEWDQKYNDLTAELVRARDDILSSTHSTHSLSTPSSQTSSSSKFYKTNIKPRMAHILPKSYLSIQFDLERKRKSNLLPDIPLKRNRTPENDDKNQCKDEINLNIPDLIDFKSKQD</sequence>
<name>A0ABQ9JTP6_9CUCU</name>
<evidence type="ECO:0000256" key="1">
    <source>
        <dbReference type="ARBA" id="ARBA00004123"/>
    </source>
</evidence>
<keyword evidence="9" id="KW-0175">Coiled coil</keyword>
<dbReference type="InterPro" id="IPR015411">
    <property type="entry name" value="Rep_factor_Mcm10_C"/>
</dbReference>
<dbReference type="Pfam" id="PF22379">
    <property type="entry name" value="OB_MCM10"/>
    <property type="match status" value="1"/>
</dbReference>
<keyword evidence="8" id="KW-0539">Nucleus</keyword>
<feature type="coiled-coil region" evidence="9">
    <location>
        <begin position="912"/>
        <end position="946"/>
    </location>
</feature>
<accession>A0ABQ9JTP6</accession>
<keyword evidence="4" id="KW-0235">DNA replication</keyword>
<evidence type="ECO:0000256" key="5">
    <source>
        <dbReference type="ARBA" id="ARBA00022723"/>
    </source>
</evidence>
<dbReference type="InterPro" id="IPR056791">
    <property type="entry name" value="Znf_Mcm10_C"/>
</dbReference>
<dbReference type="Pfam" id="PF24863">
    <property type="entry name" value="zf-CCCH_Mcm10"/>
    <property type="match status" value="1"/>
</dbReference>
<evidence type="ECO:0000256" key="8">
    <source>
        <dbReference type="ARBA" id="ARBA00023242"/>
    </source>
</evidence>
<evidence type="ECO:0000256" key="7">
    <source>
        <dbReference type="ARBA" id="ARBA00022833"/>
    </source>
</evidence>
<proteinExistence type="inferred from homology"/>
<evidence type="ECO:0000256" key="4">
    <source>
        <dbReference type="ARBA" id="ARBA00022705"/>
    </source>
</evidence>
<feature type="region of interest" description="Disordered" evidence="10">
    <location>
        <begin position="52"/>
        <end position="74"/>
    </location>
</feature>
<keyword evidence="7" id="KW-0862">Zinc</keyword>
<evidence type="ECO:0000256" key="10">
    <source>
        <dbReference type="SAM" id="MobiDB-lite"/>
    </source>
</evidence>
<feature type="domain" description="Replication factor Mcm10 C-terminal" evidence="11">
    <location>
        <begin position="437"/>
        <end position="721"/>
    </location>
</feature>
<keyword evidence="6" id="KW-0863">Zinc-finger</keyword>
<comment type="similarity">
    <text evidence="2">Belongs to the MCM10 family.</text>
</comment>
<dbReference type="Gene3D" id="2.40.50.140">
    <property type="entry name" value="Nucleic acid-binding proteins"/>
    <property type="match status" value="1"/>
</dbReference>
<keyword evidence="5" id="KW-0479">Metal-binding</keyword>
<evidence type="ECO:0000313" key="13">
    <source>
        <dbReference type="Proteomes" id="UP001162164"/>
    </source>
</evidence>
<dbReference type="Pfam" id="PF09329">
    <property type="entry name" value="zf-primase"/>
    <property type="match status" value="1"/>
</dbReference>
<dbReference type="InterPro" id="IPR015408">
    <property type="entry name" value="Znf_Mcm10/DnaG"/>
</dbReference>
<dbReference type="InterPro" id="IPR055065">
    <property type="entry name" value="OB_MCM10"/>
</dbReference>
<protein>
    <recommendedName>
        <fullName evidence="3">Protein MCM10 homolog</fullName>
    </recommendedName>
</protein>
<evidence type="ECO:0000313" key="12">
    <source>
        <dbReference type="EMBL" id="KAJ8981700.1"/>
    </source>
</evidence>
<organism evidence="12 13">
    <name type="scientific">Molorchus minor</name>
    <dbReference type="NCBI Taxonomy" id="1323400"/>
    <lineage>
        <taxon>Eukaryota</taxon>
        <taxon>Metazoa</taxon>
        <taxon>Ecdysozoa</taxon>
        <taxon>Arthropoda</taxon>
        <taxon>Hexapoda</taxon>
        <taxon>Insecta</taxon>
        <taxon>Pterygota</taxon>
        <taxon>Neoptera</taxon>
        <taxon>Endopterygota</taxon>
        <taxon>Coleoptera</taxon>
        <taxon>Polyphaga</taxon>
        <taxon>Cucujiformia</taxon>
        <taxon>Chrysomeloidea</taxon>
        <taxon>Cerambycidae</taxon>
        <taxon>Lamiinae</taxon>
        <taxon>Monochamini</taxon>
        <taxon>Molorchus</taxon>
    </lineage>
</organism>
<evidence type="ECO:0000256" key="9">
    <source>
        <dbReference type="SAM" id="Coils"/>
    </source>
</evidence>
<dbReference type="PANTHER" id="PTHR13454:SF11">
    <property type="entry name" value="PROTEIN MCM10 HOMOLOG"/>
    <property type="match status" value="1"/>
</dbReference>
<dbReference type="Pfam" id="PF09332">
    <property type="entry name" value="Mcm10"/>
    <property type="match status" value="1"/>
</dbReference>
<dbReference type="SMART" id="SM01280">
    <property type="entry name" value="Mcm10"/>
    <property type="match status" value="1"/>
</dbReference>
<evidence type="ECO:0000256" key="6">
    <source>
        <dbReference type="ARBA" id="ARBA00022771"/>
    </source>
</evidence>
<gene>
    <name evidence="12" type="ORF">NQ317_003421</name>
</gene>
<evidence type="ECO:0000256" key="3">
    <source>
        <dbReference type="ARBA" id="ARBA00017770"/>
    </source>
</evidence>
<dbReference type="Proteomes" id="UP001162164">
    <property type="component" value="Unassembled WGS sequence"/>
</dbReference>
<dbReference type="InterPro" id="IPR040184">
    <property type="entry name" value="Mcm10"/>
</dbReference>
<comment type="caution">
    <text evidence="12">The sequence shown here is derived from an EMBL/GenBank/DDBJ whole genome shotgun (WGS) entry which is preliminary data.</text>
</comment>
<evidence type="ECO:0000256" key="2">
    <source>
        <dbReference type="ARBA" id="ARBA00009679"/>
    </source>
</evidence>
<keyword evidence="13" id="KW-1185">Reference proteome</keyword>